<evidence type="ECO:0000256" key="4">
    <source>
        <dbReference type="ARBA" id="ARBA00035202"/>
    </source>
</evidence>
<gene>
    <name evidence="5 6" type="primary">rplJ</name>
    <name evidence="6" type="ORF">US75_C0003G0005</name>
</gene>
<dbReference type="EMBL" id="LBUE01000003">
    <property type="protein sequence ID" value="KKQ56718.1"/>
    <property type="molecule type" value="Genomic_DNA"/>
</dbReference>
<comment type="similarity">
    <text evidence="1 5">Belongs to the universal ribosomal protein uL10 family.</text>
</comment>
<dbReference type="Gene3D" id="3.30.70.1730">
    <property type="match status" value="1"/>
</dbReference>
<dbReference type="GO" id="GO:1990904">
    <property type="term" value="C:ribonucleoprotein complex"/>
    <property type="evidence" value="ECO:0007669"/>
    <property type="project" value="UniProtKB-KW"/>
</dbReference>
<dbReference type="InterPro" id="IPR001790">
    <property type="entry name" value="Ribosomal_uL10"/>
</dbReference>
<evidence type="ECO:0000313" key="7">
    <source>
        <dbReference type="Proteomes" id="UP000034096"/>
    </source>
</evidence>
<evidence type="ECO:0000256" key="1">
    <source>
        <dbReference type="ARBA" id="ARBA00008889"/>
    </source>
</evidence>
<comment type="caution">
    <text evidence="6">The sequence shown here is derived from an EMBL/GenBank/DDBJ whole genome shotgun (WGS) entry which is preliminary data.</text>
</comment>
<protein>
    <recommendedName>
        <fullName evidence="4 5">Large ribosomal subunit protein uL10</fullName>
    </recommendedName>
</protein>
<organism evidence="6 7">
    <name type="scientific">Candidatus Woesebacteria bacterium GW2011_GWC1_38_13</name>
    <dbReference type="NCBI Taxonomy" id="1618583"/>
    <lineage>
        <taxon>Bacteria</taxon>
        <taxon>Candidatus Woeseibacteriota</taxon>
    </lineage>
</organism>
<dbReference type="HAMAP" id="MF_00362">
    <property type="entry name" value="Ribosomal_uL10"/>
    <property type="match status" value="1"/>
</dbReference>
<reference evidence="6 7" key="1">
    <citation type="journal article" date="2015" name="Nature">
        <title>rRNA introns, odd ribosomes, and small enigmatic genomes across a large radiation of phyla.</title>
        <authorList>
            <person name="Brown C.T."/>
            <person name="Hug L.A."/>
            <person name="Thomas B.C."/>
            <person name="Sharon I."/>
            <person name="Castelle C.J."/>
            <person name="Singh A."/>
            <person name="Wilkins M.J."/>
            <person name="Williams K.H."/>
            <person name="Banfield J.F."/>
        </authorList>
    </citation>
    <scope>NUCLEOTIDE SEQUENCE [LARGE SCALE GENOMIC DNA]</scope>
</reference>
<comment type="function">
    <text evidence="5">Forms part of the ribosomal stalk, playing a central role in the interaction of the ribosome with GTP-bound translation factors.</text>
</comment>
<comment type="subunit">
    <text evidence="5">Part of the ribosomal stalk of the 50S ribosomal subunit. The N-terminus interacts with L11 and the large rRNA to form the base of the stalk. The C-terminus forms an elongated spine to which L12 dimers bind in a sequential fashion forming a multimeric L10(L12)X complex.</text>
</comment>
<proteinExistence type="inferred from homology"/>
<dbReference type="InterPro" id="IPR022973">
    <property type="entry name" value="Ribosomal_uL10_bac"/>
</dbReference>
<dbReference type="Pfam" id="PF00466">
    <property type="entry name" value="Ribosomal_L10"/>
    <property type="match status" value="1"/>
</dbReference>
<evidence type="ECO:0000256" key="2">
    <source>
        <dbReference type="ARBA" id="ARBA00022980"/>
    </source>
</evidence>
<dbReference type="NCBIfam" id="NF000955">
    <property type="entry name" value="PRK00099.1-1"/>
    <property type="match status" value="1"/>
</dbReference>
<dbReference type="GO" id="GO:0070180">
    <property type="term" value="F:large ribosomal subunit rRNA binding"/>
    <property type="evidence" value="ECO:0007669"/>
    <property type="project" value="UniProtKB-UniRule"/>
</dbReference>
<sequence>MKKSDKPLFVDGLTEKLKTASGYILVDFNGLTVKMQQDLKNRLREVGGEMEIVKNTLFKLSAEKAKSPSDITSDTVLQGPTALIVTKEDPIATLQIVAKFAKESEVPQLKVGVVEGSFQDKFALIKLASLPGKPILQAQVVGAISAPLYGIVGTLQGNIQKLLFILSEKSKS</sequence>
<dbReference type="AlphaFoldDB" id="A0A0G0IN41"/>
<keyword evidence="5" id="KW-0699">rRNA-binding</keyword>
<keyword evidence="5" id="KW-0694">RNA-binding</keyword>
<dbReference type="SUPFAM" id="SSF160369">
    <property type="entry name" value="Ribosomal protein L10-like"/>
    <property type="match status" value="1"/>
</dbReference>
<dbReference type="GO" id="GO:0006412">
    <property type="term" value="P:translation"/>
    <property type="evidence" value="ECO:0007669"/>
    <property type="project" value="UniProtKB-UniRule"/>
</dbReference>
<evidence type="ECO:0000256" key="5">
    <source>
        <dbReference type="HAMAP-Rule" id="MF_00362"/>
    </source>
</evidence>
<evidence type="ECO:0000313" key="6">
    <source>
        <dbReference type="EMBL" id="KKQ56718.1"/>
    </source>
</evidence>
<dbReference type="PANTHER" id="PTHR11560">
    <property type="entry name" value="39S RIBOSOMAL PROTEIN L10, MITOCHONDRIAL"/>
    <property type="match status" value="1"/>
</dbReference>
<dbReference type="GO" id="GO:0005840">
    <property type="term" value="C:ribosome"/>
    <property type="evidence" value="ECO:0007669"/>
    <property type="project" value="UniProtKB-KW"/>
</dbReference>
<dbReference type="Proteomes" id="UP000034096">
    <property type="component" value="Unassembled WGS sequence"/>
</dbReference>
<dbReference type="Gene3D" id="6.10.250.290">
    <property type="match status" value="1"/>
</dbReference>
<dbReference type="CDD" id="cd05797">
    <property type="entry name" value="Ribosomal_L10"/>
    <property type="match status" value="1"/>
</dbReference>
<dbReference type="InterPro" id="IPR043141">
    <property type="entry name" value="Ribosomal_uL10-like_sf"/>
</dbReference>
<dbReference type="InterPro" id="IPR047865">
    <property type="entry name" value="Ribosomal_uL10_bac_type"/>
</dbReference>
<evidence type="ECO:0000256" key="3">
    <source>
        <dbReference type="ARBA" id="ARBA00023274"/>
    </source>
</evidence>
<name>A0A0G0IN41_9BACT</name>
<accession>A0A0G0IN41</accession>
<keyword evidence="3 5" id="KW-0687">Ribonucleoprotein</keyword>
<keyword evidence="2 5" id="KW-0689">Ribosomal protein</keyword>
<dbReference type="STRING" id="1618583.US75_C0003G0005"/>